<feature type="transmembrane region" description="Helical" evidence="6">
    <location>
        <begin position="293"/>
        <end position="317"/>
    </location>
</feature>
<keyword evidence="4 6" id="KW-1133">Transmembrane helix</keyword>
<dbReference type="AlphaFoldDB" id="A0A4D9DC75"/>
<keyword evidence="2" id="KW-0813">Transport</keyword>
<evidence type="ECO:0000256" key="1">
    <source>
        <dbReference type="ARBA" id="ARBA00004141"/>
    </source>
</evidence>
<reference evidence="7 8" key="1">
    <citation type="submission" date="2019-01" db="EMBL/GenBank/DDBJ databases">
        <title>Nuclear Genome Assembly of the Microalgal Biofuel strain Nannochloropsis salina CCMP1776.</title>
        <authorList>
            <person name="Hovde B."/>
        </authorList>
    </citation>
    <scope>NUCLEOTIDE SEQUENCE [LARGE SCALE GENOMIC DNA]</scope>
    <source>
        <strain evidence="7 8">CCMP1776</strain>
    </source>
</reference>
<feature type="transmembrane region" description="Helical" evidence="6">
    <location>
        <begin position="329"/>
        <end position="349"/>
    </location>
</feature>
<organism evidence="7 8">
    <name type="scientific">Nannochloropsis salina CCMP1776</name>
    <dbReference type="NCBI Taxonomy" id="1027361"/>
    <lineage>
        <taxon>Eukaryota</taxon>
        <taxon>Sar</taxon>
        <taxon>Stramenopiles</taxon>
        <taxon>Ochrophyta</taxon>
        <taxon>Eustigmatophyceae</taxon>
        <taxon>Eustigmatales</taxon>
        <taxon>Monodopsidaceae</taxon>
        <taxon>Microchloropsis</taxon>
        <taxon>Microchloropsis salina</taxon>
    </lineage>
</organism>
<keyword evidence="8" id="KW-1185">Reference proteome</keyword>
<dbReference type="GO" id="GO:0046964">
    <property type="term" value="F:3'-phosphoadenosine 5'-phosphosulfate transmembrane transporter activity"/>
    <property type="evidence" value="ECO:0007669"/>
    <property type="project" value="TreeGrafter"/>
</dbReference>
<name>A0A4D9DC75_9STRA</name>
<accession>A0A4D9DC75</accession>
<dbReference type="InterPro" id="IPR013657">
    <property type="entry name" value="SCL35B1-4/HUT1"/>
</dbReference>
<dbReference type="GO" id="GO:0005789">
    <property type="term" value="C:endoplasmic reticulum membrane"/>
    <property type="evidence" value="ECO:0007669"/>
    <property type="project" value="TreeGrafter"/>
</dbReference>
<feature type="transmembrane region" description="Helical" evidence="6">
    <location>
        <begin position="361"/>
        <end position="386"/>
    </location>
</feature>
<protein>
    <recommendedName>
        <fullName evidence="9">EamA domain-containing protein</fullName>
    </recommendedName>
</protein>
<evidence type="ECO:0000256" key="5">
    <source>
        <dbReference type="ARBA" id="ARBA00023136"/>
    </source>
</evidence>
<dbReference type="EMBL" id="SDOX01000005">
    <property type="protein sequence ID" value="TFJ87683.1"/>
    <property type="molecule type" value="Genomic_DNA"/>
</dbReference>
<evidence type="ECO:0008006" key="9">
    <source>
        <dbReference type="Google" id="ProtNLM"/>
    </source>
</evidence>
<dbReference type="Pfam" id="PF08449">
    <property type="entry name" value="UAA"/>
    <property type="match status" value="1"/>
</dbReference>
<proteinExistence type="predicted"/>
<feature type="transmembrane region" description="Helical" evidence="6">
    <location>
        <begin position="150"/>
        <end position="167"/>
    </location>
</feature>
<comment type="caution">
    <text evidence="7">The sequence shown here is derived from an EMBL/GenBank/DDBJ whole genome shotgun (WGS) entry which is preliminary data.</text>
</comment>
<comment type="subcellular location">
    <subcellularLocation>
        <location evidence="1">Membrane</location>
        <topology evidence="1">Multi-pass membrane protein</topology>
    </subcellularLocation>
</comment>
<feature type="transmembrane region" description="Helical" evidence="6">
    <location>
        <begin position="214"/>
        <end position="236"/>
    </location>
</feature>
<dbReference type="OrthoDB" id="43032at2759"/>
<keyword evidence="5 6" id="KW-0472">Membrane</keyword>
<evidence type="ECO:0000256" key="4">
    <source>
        <dbReference type="ARBA" id="ARBA00022989"/>
    </source>
</evidence>
<keyword evidence="3 6" id="KW-0812">Transmembrane</keyword>
<feature type="transmembrane region" description="Helical" evidence="6">
    <location>
        <begin position="179"/>
        <end position="202"/>
    </location>
</feature>
<evidence type="ECO:0000256" key="6">
    <source>
        <dbReference type="SAM" id="Phobius"/>
    </source>
</evidence>
<dbReference type="PANTHER" id="PTHR10778">
    <property type="entry name" value="SOLUTE CARRIER FAMILY 35 MEMBER B"/>
    <property type="match status" value="1"/>
</dbReference>
<evidence type="ECO:0000313" key="7">
    <source>
        <dbReference type="EMBL" id="TFJ87683.1"/>
    </source>
</evidence>
<dbReference type="Proteomes" id="UP000355283">
    <property type="component" value="Unassembled WGS sequence"/>
</dbReference>
<evidence type="ECO:0000313" key="8">
    <source>
        <dbReference type="Proteomes" id="UP000355283"/>
    </source>
</evidence>
<gene>
    <name evidence="7" type="ORF">NSK_001033</name>
</gene>
<dbReference type="GO" id="GO:0000139">
    <property type="term" value="C:Golgi membrane"/>
    <property type="evidence" value="ECO:0007669"/>
    <property type="project" value="TreeGrafter"/>
</dbReference>
<sequence>MRARLLQAAGVGWPPLSRNQESEPAELVNPSIMDEDTGHSYEHLRRSESSAAGMPPKQRLGHSIVGGETISGKIRKHLGLGAPDVDSQNGHSSESGSTFRPLVDAASIPAATAAGKTWRSHASQAHHGHDRPSFRVIGVQISHLTRTGQFLFCTLGVFSFLLVYGFLQEYMVIHVFERRLGIFLTLCQFSGYSSLAALHRLIHADTPRRIPFGYYILLASLQALMQGLTNLSMRWLNYPAKMLFKSSRVIPTMLVGILIMKKRYKTKDYVVVALLSLGLVFFVQADVKVSPSFHPLGIIFICMALAVDAAIVNIQEFTLRKYDASHDELIFYSYGLGSIILFIYCLLSWELFEGIVFLQSHGLRATCCLLVFCSCGYFGVTCVAALTKKFGALASTMTTTARKALTLFLSFFIFPKPATGMHVVGGLLFVFGLSVKAIPTGRNKDDPSIATSYLPSSSSVALKAQQTRSLLSSSVVKTIGPTTTSVTAIRRATEEGGGINMELV</sequence>
<dbReference type="PANTHER" id="PTHR10778:SF8">
    <property type="entry name" value="ADENOSINE 3'-PHOSPHO 5'-PHOSPHOSULFATE TRANSPORTER 2"/>
    <property type="match status" value="1"/>
</dbReference>
<feature type="transmembrane region" description="Helical" evidence="6">
    <location>
        <begin position="269"/>
        <end position="287"/>
    </location>
</feature>
<evidence type="ECO:0000256" key="3">
    <source>
        <dbReference type="ARBA" id="ARBA00022692"/>
    </source>
</evidence>
<evidence type="ECO:0000256" key="2">
    <source>
        <dbReference type="ARBA" id="ARBA00022448"/>
    </source>
</evidence>